<evidence type="ECO:0000259" key="2">
    <source>
        <dbReference type="PROSITE" id="PS51272"/>
    </source>
</evidence>
<feature type="chain" id="PRO_5044793869" evidence="1">
    <location>
        <begin position="32"/>
        <end position="420"/>
    </location>
</feature>
<feature type="signal peptide" evidence="1">
    <location>
        <begin position="1"/>
        <end position="31"/>
    </location>
</feature>
<proteinExistence type="predicted"/>
<dbReference type="Pfam" id="PF00395">
    <property type="entry name" value="SLH"/>
    <property type="match status" value="3"/>
</dbReference>
<organism evidence="3 4">
    <name type="scientific">Lyngbya confervoides BDU141951</name>
    <dbReference type="NCBI Taxonomy" id="1574623"/>
    <lineage>
        <taxon>Bacteria</taxon>
        <taxon>Bacillati</taxon>
        <taxon>Cyanobacteriota</taxon>
        <taxon>Cyanophyceae</taxon>
        <taxon>Oscillatoriophycideae</taxon>
        <taxon>Oscillatoriales</taxon>
        <taxon>Microcoleaceae</taxon>
        <taxon>Lyngbya</taxon>
    </lineage>
</organism>
<feature type="domain" description="SLH" evidence="2">
    <location>
        <begin position="158"/>
        <end position="222"/>
    </location>
</feature>
<dbReference type="PANTHER" id="PTHR43308:SF5">
    <property type="entry name" value="S-LAYER PROTEIN _ PEPTIDOGLYCAN ENDO-BETA-N-ACETYLGLUCOSAMINIDASE"/>
    <property type="match status" value="1"/>
</dbReference>
<evidence type="ECO:0000256" key="1">
    <source>
        <dbReference type="SAM" id="SignalP"/>
    </source>
</evidence>
<sequence length="420" mass="45089">MNFSRPSTALFALAGLTAAASLPVIQPAAMAQTPQFSDVELSFWARPFIEKLAERNIIAGFPDGTFKPNAPVTRAQFAAILRQAFDQNRVREYRGFNDVSSSFWGVPAIKEAYETGFMSGYTDGSFLPNQQIPKVQAVVSLASGLELSPEAPSVNASLNRYRDAGQIPEYARPGVAAATQNGIVVNYPNVNYFNPNQVTTRADVAALVYQALVDQGDLEPLAASLRANQYLVRAEPQGSVGETPNPLPGSMVRAGTRIQVSAPGEESIRYAIVPSEVYATNLEVAEDIMMDGTVMIPKGSIIRGAFRPTQIQSGTTQTVATRYVADSVTIGNRVYPLNASSSLRLPVTQNELEETEVDAQVKPSDAARSVLRALFPNLGSAIFGEDPAQAPAALEESAVIIIDPEEDLDLTLQSGFRMGA</sequence>
<dbReference type="InterPro" id="IPR001119">
    <property type="entry name" value="SLH_dom"/>
</dbReference>
<protein>
    <submittedName>
        <fullName evidence="3">S-layer homology domain-containing protein</fullName>
    </submittedName>
</protein>
<keyword evidence="1" id="KW-0732">Signal</keyword>
<name>A0ABD4SZK1_9CYAN</name>
<dbReference type="PANTHER" id="PTHR43308">
    <property type="entry name" value="OUTER MEMBRANE PROTEIN ALPHA-RELATED"/>
    <property type="match status" value="1"/>
</dbReference>
<gene>
    <name evidence="3" type="ORF">QQ91_0002480</name>
</gene>
<evidence type="ECO:0000313" key="4">
    <source>
        <dbReference type="Proteomes" id="UP000031561"/>
    </source>
</evidence>
<dbReference type="PROSITE" id="PS51272">
    <property type="entry name" value="SLH"/>
    <property type="match status" value="3"/>
</dbReference>
<evidence type="ECO:0000313" key="3">
    <source>
        <dbReference type="EMBL" id="MCM1981698.1"/>
    </source>
</evidence>
<dbReference type="AlphaFoldDB" id="A0ABD4SZK1"/>
<dbReference type="Proteomes" id="UP000031561">
    <property type="component" value="Unassembled WGS sequence"/>
</dbReference>
<dbReference type="EMBL" id="JTHE03000015">
    <property type="protein sequence ID" value="MCM1981698.1"/>
    <property type="molecule type" value="Genomic_DNA"/>
</dbReference>
<keyword evidence="4" id="KW-1185">Reference proteome</keyword>
<dbReference type="RefSeq" id="WP_166279620.1">
    <property type="nucleotide sequence ID" value="NZ_JTHE03000015.1"/>
</dbReference>
<comment type="caution">
    <text evidence="3">The sequence shown here is derived from an EMBL/GenBank/DDBJ whole genome shotgun (WGS) entry which is preliminary data.</text>
</comment>
<feature type="domain" description="SLH" evidence="2">
    <location>
        <begin position="32"/>
        <end position="95"/>
    </location>
</feature>
<reference evidence="3 4" key="1">
    <citation type="journal article" date="2015" name="Genome Announc.">
        <title>Draft Genome Sequence of Filamentous Marine Cyanobacterium Lyngbya confervoides Strain BDU141951.</title>
        <authorList>
            <person name="Chandrababunaidu M.M."/>
            <person name="Sen D."/>
            <person name="Tripathy S."/>
        </authorList>
    </citation>
    <scope>NUCLEOTIDE SEQUENCE [LARGE SCALE GENOMIC DNA]</scope>
    <source>
        <strain evidence="3 4">BDU141951</strain>
    </source>
</reference>
<feature type="domain" description="SLH" evidence="2">
    <location>
        <begin position="96"/>
        <end position="155"/>
    </location>
</feature>
<dbReference type="InterPro" id="IPR051465">
    <property type="entry name" value="Cell_Envelope_Struct_Comp"/>
</dbReference>
<accession>A0ABD4SZK1</accession>